<dbReference type="PANTHER" id="PTHR34352">
    <property type="entry name" value="PROTEIN YHFA"/>
    <property type="match status" value="1"/>
</dbReference>
<reference evidence="1" key="1">
    <citation type="submission" date="2019-08" db="EMBL/GenBank/DDBJ databases">
        <authorList>
            <person name="Kucharzyk K."/>
            <person name="Murdoch R.W."/>
            <person name="Higgins S."/>
            <person name="Loffler F."/>
        </authorList>
    </citation>
    <scope>NUCLEOTIDE SEQUENCE</scope>
</reference>
<evidence type="ECO:0008006" key="2">
    <source>
        <dbReference type="Google" id="ProtNLM"/>
    </source>
</evidence>
<dbReference type="Pfam" id="PF02566">
    <property type="entry name" value="OsmC"/>
    <property type="match status" value="1"/>
</dbReference>
<gene>
    <name evidence="1" type="ORF">SDC9_167331</name>
</gene>
<name>A0A645G1C2_9ZZZZ</name>
<dbReference type="SUPFAM" id="SSF82784">
    <property type="entry name" value="OsmC-like"/>
    <property type="match status" value="1"/>
</dbReference>
<dbReference type="PANTHER" id="PTHR34352:SF1">
    <property type="entry name" value="PROTEIN YHFA"/>
    <property type="match status" value="1"/>
</dbReference>
<proteinExistence type="predicted"/>
<dbReference type="AlphaFoldDB" id="A0A645G1C2"/>
<protein>
    <recommendedName>
        <fullName evidence="2">Protein YhfA</fullName>
    </recommendedName>
</protein>
<comment type="caution">
    <text evidence="1">The sequence shown here is derived from an EMBL/GenBank/DDBJ whole genome shotgun (WGS) entry which is preliminary data.</text>
</comment>
<organism evidence="1">
    <name type="scientific">bioreactor metagenome</name>
    <dbReference type="NCBI Taxonomy" id="1076179"/>
    <lineage>
        <taxon>unclassified sequences</taxon>
        <taxon>metagenomes</taxon>
        <taxon>ecological metagenomes</taxon>
    </lineage>
</organism>
<dbReference type="EMBL" id="VSSQ01067591">
    <property type="protein sequence ID" value="MPN19956.1"/>
    <property type="molecule type" value="Genomic_DNA"/>
</dbReference>
<dbReference type="Gene3D" id="3.30.300.20">
    <property type="match status" value="1"/>
</dbReference>
<dbReference type="InterPro" id="IPR036102">
    <property type="entry name" value="OsmC/Ohrsf"/>
</dbReference>
<dbReference type="InterPro" id="IPR003718">
    <property type="entry name" value="OsmC/Ohr_fam"/>
</dbReference>
<dbReference type="InterPro" id="IPR015946">
    <property type="entry name" value="KH_dom-like_a/b"/>
</dbReference>
<accession>A0A645G1C2</accession>
<sequence length="163" mass="18127">MTGIGKIGHLSVKRSKNQPSNITFMTHSIKTIWKDNNIFETDVDGHNVVIDLAEDAGGNDAGPRPKKLLLVAAAGCTGLDVVEILKKMRIDIKGFNVQIESGMTDEYPKQYTDLKVVYEFEGKDLPKDKLERACQLSFDKYCGVLAMYKKAVPVSYEVKITDV</sequence>
<evidence type="ECO:0000313" key="1">
    <source>
        <dbReference type="EMBL" id="MPN19956.1"/>
    </source>
</evidence>